<dbReference type="PROSITE" id="PS51257">
    <property type="entry name" value="PROKAR_LIPOPROTEIN"/>
    <property type="match status" value="1"/>
</dbReference>
<evidence type="ECO:0000313" key="3">
    <source>
        <dbReference type="Proteomes" id="UP000694851"/>
    </source>
</evidence>
<feature type="compositionally biased region" description="Basic and acidic residues" evidence="1">
    <location>
        <begin position="143"/>
        <end position="153"/>
    </location>
</feature>
<protein>
    <submittedName>
        <fullName evidence="4">Uncharacterized protein CXorf66 homolog</fullName>
    </submittedName>
</protein>
<keyword evidence="2" id="KW-0472">Membrane</keyword>
<organism evidence="3 4">
    <name type="scientific">Hipposideros armiger</name>
    <name type="common">Great Himalayan leaf-nosed bat</name>
    <dbReference type="NCBI Taxonomy" id="186990"/>
    <lineage>
        <taxon>Eukaryota</taxon>
        <taxon>Metazoa</taxon>
        <taxon>Chordata</taxon>
        <taxon>Craniata</taxon>
        <taxon>Vertebrata</taxon>
        <taxon>Euteleostomi</taxon>
        <taxon>Mammalia</taxon>
        <taxon>Eutheria</taxon>
        <taxon>Laurasiatheria</taxon>
        <taxon>Chiroptera</taxon>
        <taxon>Yinpterochiroptera</taxon>
        <taxon>Rhinolophoidea</taxon>
        <taxon>Hipposideridae</taxon>
        <taxon>Hipposideros</taxon>
    </lineage>
</organism>
<evidence type="ECO:0000256" key="1">
    <source>
        <dbReference type="SAM" id="MobiDB-lite"/>
    </source>
</evidence>
<reference evidence="4" key="1">
    <citation type="submission" date="2025-08" db="UniProtKB">
        <authorList>
            <consortium name="RefSeq"/>
        </authorList>
    </citation>
    <scope>IDENTIFICATION</scope>
    <source>
        <tissue evidence="4">Muscle</tissue>
    </source>
</reference>
<dbReference type="InterPro" id="IPR038873">
    <property type="entry name" value="CXorf66"/>
</dbReference>
<accession>A0A8B7S4Y1</accession>
<evidence type="ECO:0000313" key="4">
    <source>
        <dbReference type="RefSeq" id="XP_019506705.1"/>
    </source>
</evidence>
<sequence length="320" mass="35901">METKLQNFRRHLLIVVICGMIIAFGCGCFCFFHYNRQRDEAEIVRTDSVAAKSYRSSKISTSKSKRANPRILEEQRMLLDTDRLSAPSSVSMSSRTSSTENLLRPPSPEMAPVRSNTEKLIRPSSQEKSSKPSSPKRVFSSPHLEEPRRTHSLDKLHELADSYKLFSQRSLSYPNIAIRSPCPANLQYPVRSTKPPCPPSPQNQTKSSRYCNVKKSVGKGVANMVSRPKLVKPYQCYQEEFLVSITIPESLANDISEPNDINVPNLPFPCEATRVSKSFHEADAKDEALSGNMSDSDTMISESDESSNGGAHHYFQHKSQ</sequence>
<name>A0A8B7S4Y1_HIPAR</name>
<feature type="region of interest" description="Disordered" evidence="1">
    <location>
        <begin position="83"/>
        <end position="153"/>
    </location>
</feature>
<dbReference type="AlphaFoldDB" id="A0A8B7S4Y1"/>
<keyword evidence="2" id="KW-1133">Transmembrane helix</keyword>
<dbReference type="Proteomes" id="UP000694851">
    <property type="component" value="Unplaced"/>
</dbReference>
<feature type="compositionally biased region" description="Basic and acidic residues" evidence="1">
    <location>
        <begin position="279"/>
        <end position="288"/>
    </location>
</feature>
<feature type="compositionally biased region" description="Polar residues" evidence="1">
    <location>
        <begin position="291"/>
        <end position="309"/>
    </location>
</feature>
<keyword evidence="3" id="KW-1185">Reference proteome</keyword>
<dbReference type="GeneID" id="109387320"/>
<dbReference type="KEGG" id="hai:109387320"/>
<feature type="transmembrane region" description="Helical" evidence="2">
    <location>
        <begin position="12"/>
        <end position="34"/>
    </location>
</feature>
<dbReference type="OrthoDB" id="9837811at2759"/>
<proteinExistence type="predicted"/>
<feature type="compositionally biased region" description="Low complexity" evidence="1">
    <location>
        <begin position="123"/>
        <end position="142"/>
    </location>
</feature>
<gene>
    <name evidence="4" type="primary">LOC109387320</name>
</gene>
<dbReference type="PANTHER" id="PTHR37340">
    <property type="entry name" value="GENE 7073-RELATED"/>
    <property type="match status" value="1"/>
</dbReference>
<feature type="compositionally biased region" description="Low complexity" evidence="1">
    <location>
        <begin position="85"/>
        <end position="98"/>
    </location>
</feature>
<feature type="region of interest" description="Disordered" evidence="1">
    <location>
        <begin position="279"/>
        <end position="320"/>
    </location>
</feature>
<dbReference type="PANTHER" id="PTHR37340:SF1">
    <property type="entry name" value="GENE 7073-RELATED"/>
    <property type="match status" value="1"/>
</dbReference>
<evidence type="ECO:0000256" key="2">
    <source>
        <dbReference type="SAM" id="Phobius"/>
    </source>
</evidence>
<keyword evidence="2" id="KW-0812">Transmembrane</keyword>
<dbReference type="RefSeq" id="XP_019506705.1">
    <property type="nucleotide sequence ID" value="XM_019651160.1"/>
</dbReference>